<protein>
    <submittedName>
        <fullName evidence="6">LysR family transcriptional regulator</fullName>
    </submittedName>
</protein>
<gene>
    <name evidence="6" type="ORF">PZA18_04910</name>
</gene>
<dbReference type="EMBL" id="JARRAF010000004">
    <property type="protein sequence ID" value="MDK2123390.1"/>
    <property type="molecule type" value="Genomic_DNA"/>
</dbReference>
<evidence type="ECO:0000256" key="4">
    <source>
        <dbReference type="ARBA" id="ARBA00023163"/>
    </source>
</evidence>
<keyword evidence="3" id="KW-0238">DNA-binding</keyword>
<proteinExistence type="inferred from homology"/>
<dbReference type="Pfam" id="PF00126">
    <property type="entry name" value="HTH_1"/>
    <property type="match status" value="1"/>
</dbReference>
<dbReference type="InterPro" id="IPR036388">
    <property type="entry name" value="WH-like_DNA-bd_sf"/>
</dbReference>
<organism evidence="6 7">
    <name type="scientific">Parachitinimonas caeni</name>
    <dbReference type="NCBI Taxonomy" id="3031301"/>
    <lineage>
        <taxon>Bacteria</taxon>
        <taxon>Pseudomonadati</taxon>
        <taxon>Pseudomonadota</taxon>
        <taxon>Betaproteobacteria</taxon>
        <taxon>Neisseriales</taxon>
        <taxon>Chitinibacteraceae</taxon>
        <taxon>Parachitinimonas</taxon>
    </lineage>
</organism>
<keyword evidence="2" id="KW-0805">Transcription regulation</keyword>
<accession>A0ABT7DTK7</accession>
<evidence type="ECO:0000259" key="5">
    <source>
        <dbReference type="PROSITE" id="PS50931"/>
    </source>
</evidence>
<comment type="caution">
    <text evidence="6">The sequence shown here is derived from an EMBL/GenBank/DDBJ whole genome shotgun (WGS) entry which is preliminary data.</text>
</comment>
<comment type="similarity">
    <text evidence="1">Belongs to the LysR transcriptional regulatory family.</text>
</comment>
<dbReference type="Gene3D" id="1.10.10.10">
    <property type="entry name" value="Winged helix-like DNA-binding domain superfamily/Winged helix DNA-binding domain"/>
    <property type="match status" value="1"/>
</dbReference>
<dbReference type="RefSeq" id="WP_284099681.1">
    <property type="nucleotide sequence ID" value="NZ_JARRAF010000004.1"/>
</dbReference>
<dbReference type="Gene3D" id="3.40.190.290">
    <property type="match status" value="1"/>
</dbReference>
<dbReference type="PRINTS" id="PR00039">
    <property type="entry name" value="HTHLYSR"/>
</dbReference>
<keyword evidence="4" id="KW-0804">Transcription</keyword>
<dbReference type="PANTHER" id="PTHR30537">
    <property type="entry name" value="HTH-TYPE TRANSCRIPTIONAL REGULATOR"/>
    <property type="match status" value="1"/>
</dbReference>
<dbReference type="InterPro" id="IPR000847">
    <property type="entry name" value="LysR_HTH_N"/>
</dbReference>
<dbReference type="SUPFAM" id="SSF53850">
    <property type="entry name" value="Periplasmic binding protein-like II"/>
    <property type="match status" value="1"/>
</dbReference>
<name>A0ABT7DTK7_9NEIS</name>
<evidence type="ECO:0000256" key="2">
    <source>
        <dbReference type="ARBA" id="ARBA00023015"/>
    </source>
</evidence>
<evidence type="ECO:0000313" key="6">
    <source>
        <dbReference type="EMBL" id="MDK2123390.1"/>
    </source>
</evidence>
<dbReference type="Proteomes" id="UP001172778">
    <property type="component" value="Unassembled WGS sequence"/>
</dbReference>
<dbReference type="PANTHER" id="PTHR30537:SF66">
    <property type="entry name" value="IRON-REGULATED VIRULENCE REGULATORY PROTEIN IRGB"/>
    <property type="match status" value="1"/>
</dbReference>
<reference evidence="6" key="1">
    <citation type="submission" date="2023-03" db="EMBL/GenBank/DDBJ databases">
        <title>Chitinimonas shenzhenensis gen. nov., sp. nov., a novel member of family Burkholderiaceae isolated from activated sludge collected in Shen Zhen, China.</title>
        <authorList>
            <person name="Wang X."/>
        </authorList>
    </citation>
    <scope>NUCLEOTIDE SEQUENCE</scope>
    <source>
        <strain evidence="6">DQS-5</strain>
    </source>
</reference>
<dbReference type="Pfam" id="PF03466">
    <property type="entry name" value="LysR_substrate"/>
    <property type="match status" value="1"/>
</dbReference>
<evidence type="ECO:0000256" key="1">
    <source>
        <dbReference type="ARBA" id="ARBA00009437"/>
    </source>
</evidence>
<dbReference type="SUPFAM" id="SSF46785">
    <property type="entry name" value="Winged helix' DNA-binding domain"/>
    <property type="match status" value="1"/>
</dbReference>
<sequence length="295" mass="31805">MIHSDLNRLAVFVSVAEAGGFTAAAERLGIAKSQVSHQIARLEKELGIELFSRSTRRVAMTDAGEQLYNECAPALAALDNAVADLDSGNGHLRGRLRITAPSSYAQCKLARQIAEFSQLHPGLDIDIVATDEYLDLIAEGIDIAIRVGNLKDSSLHATQLGSFRIQLAASPQLLDSYGPIAHPADLQNAPWVVLSTLQTPLTWAFTGPRGEQQVVQGRSVFRTNNTEVSVQAAIAGSGFVVAPDYLIQPEVAKGRLSIVCPSWTLSDRVYSAVYPASRQPPAKVRALVNWLKAHC</sequence>
<evidence type="ECO:0000256" key="3">
    <source>
        <dbReference type="ARBA" id="ARBA00023125"/>
    </source>
</evidence>
<feature type="domain" description="HTH lysR-type" evidence="5">
    <location>
        <begin position="1"/>
        <end position="61"/>
    </location>
</feature>
<dbReference type="InterPro" id="IPR036390">
    <property type="entry name" value="WH_DNA-bd_sf"/>
</dbReference>
<dbReference type="InterPro" id="IPR058163">
    <property type="entry name" value="LysR-type_TF_proteobact-type"/>
</dbReference>
<dbReference type="PROSITE" id="PS50931">
    <property type="entry name" value="HTH_LYSR"/>
    <property type="match status" value="1"/>
</dbReference>
<keyword evidence="7" id="KW-1185">Reference proteome</keyword>
<dbReference type="InterPro" id="IPR005119">
    <property type="entry name" value="LysR_subst-bd"/>
</dbReference>
<dbReference type="CDD" id="cd08422">
    <property type="entry name" value="PBP2_CrgA_like"/>
    <property type="match status" value="1"/>
</dbReference>
<evidence type="ECO:0000313" key="7">
    <source>
        <dbReference type="Proteomes" id="UP001172778"/>
    </source>
</evidence>